<reference evidence="15" key="1">
    <citation type="journal article" date="2019" name="Int. J. Syst. Evol. Microbiol.">
        <title>The Global Catalogue of Microorganisms (GCM) 10K type strain sequencing project: providing services to taxonomists for standard genome sequencing and annotation.</title>
        <authorList>
            <consortium name="The Broad Institute Genomics Platform"/>
            <consortium name="The Broad Institute Genome Sequencing Center for Infectious Disease"/>
            <person name="Wu L."/>
            <person name="Ma J."/>
        </authorList>
    </citation>
    <scope>NUCLEOTIDE SEQUENCE [LARGE SCALE GENOMIC DNA]</scope>
    <source>
        <strain evidence="15">JCM 3369</strain>
    </source>
</reference>
<keyword evidence="15" id="KW-1185">Reference proteome</keyword>
<evidence type="ECO:0000313" key="14">
    <source>
        <dbReference type="EMBL" id="MFC4556358.1"/>
    </source>
</evidence>
<dbReference type="SUPFAM" id="SSF158472">
    <property type="entry name" value="HAMP domain-like"/>
    <property type="match status" value="1"/>
</dbReference>
<keyword evidence="14" id="KW-0547">Nucleotide-binding</keyword>
<evidence type="ECO:0000256" key="7">
    <source>
        <dbReference type="ARBA" id="ARBA00022777"/>
    </source>
</evidence>
<dbReference type="SUPFAM" id="SSF55874">
    <property type="entry name" value="ATPase domain of HSP90 chaperone/DNA topoisomerase II/histidine kinase"/>
    <property type="match status" value="1"/>
</dbReference>
<dbReference type="Gene3D" id="1.10.287.130">
    <property type="match status" value="1"/>
</dbReference>
<proteinExistence type="predicted"/>
<dbReference type="InterPro" id="IPR036097">
    <property type="entry name" value="HisK_dim/P_sf"/>
</dbReference>
<evidence type="ECO:0000256" key="3">
    <source>
        <dbReference type="ARBA" id="ARBA00012438"/>
    </source>
</evidence>
<organism evidence="14 15">
    <name type="scientific">Georgenia faecalis</name>
    <dbReference type="NCBI Taxonomy" id="2483799"/>
    <lineage>
        <taxon>Bacteria</taxon>
        <taxon>Bacillati</taxon>
        <taxon>Actinomycetota</taxon>
        <taxon>Actinomycetes</taxon>
        <taxon>Micrococcales</taxon>
        <taxon>Bogoriellaceae</taxon>
        <taxon>Georgenia</taxon>
    </lineage>
</organism>
<dbReference type="GO" id="GO:0005524">
    <property type="term" value="F:ATP binding"/>
    <property type="evidence" value="ECO:0007669"/>
    <property type="project" value="UniProtKB-KW"/>
</dbReference>
<evidence type="ECO:0000259" key="13">
    <source>
        <dbReference type="PROSITE" id="PS50885"/>
    </source>
</evidence>
<dbReference type="Gene3D" id="6.10.340.10">
    <property type="match status" value="1"/>
</dbReference>
<keyword evidence="4" id="KW-0597">Phosphoprotein</keyword>
<dbReference type="SUPFAM" id="SSF47384">
    <property type="entry name" value="Homodimeric domain of signal transducing histidine kinase"/>
    <property type="match status" value="1"/>
</dbReference>
<dbReference type="PROSITE" id="PS50885">
    <property type="entry name" value="HAMP"/>
    <property type="match status" value="1"/>
</dbReference>
<dbReference type="PROSITE" id="PS50109">
    <property type="entry name" value="HIS_KIN"/>
    <property type="match status" value="1"/>
</dbReference>
<dbReference type="InterPro" id="IPR052162">
    <property type="entry name" value="Sensor_kinase/Photoreceptor"/>
</dbReference>
<feature type="compositionally biased region" description="Low complexity" evidence="10">
    <location>
        <begin position="515"/>
        <end position="530"/>
    </location>
</feature>
<dbReference type="PRINTS" id="PR00344">
    <property type="entry name" value="BCTRLSENSOR"/>
</dbReference>
<gene>
    <name evidence="14" type="ORF">ACFO3F_13980</name>
</gene>
<dbReference type="InterPro" id="IPR003661">
    <property type="entry name" value="HisK_dim/P_dom"/>
</dbReference>
<evidence type="ECO:0000259" key="12">
    <source>
        <dbReference type="PROSITE" id="PS50109"/>
    </source>
</evidence>
<feature type="domain" description="Histidine kinase" evidence="12">
    <location>
        <begin position="286"/>
        <end position="502"/>
    </location>
</feature>
<dbReference type="Proteomes" id="UP001595955">
    <property type="component" value="Unassembled WGS sequence"/>
</dbReference>
<keyword evidence="6 11" id="KW-0812">Transmembrane</keyword>
<comment type="caution">
    <text evidence="14">The sequence shown here is derived from an EMBL/GenBank/DDBJ whole genome shotgun (WGS) entry which is preliminary data.</text>
</comment>
<comment type="catalytic activity">
    <reaction evidence="1">
        <text>ATP + protein L-histidine = ADP + protein N-phospho-L-histidine.</text>
        <dbReference type="EC" id="2.7.13.3"/>
    </reaction>
</comment>
<evidence type="ECO:0000256" key="2">
    <source>
        <dbReference type="ARBA" id="ARBA00004236"/>
    </source>
</evidence>
<dbReference type="SMART" id="SM00388">
    <property type="entry name" value="HisKA"/>
    <property type="match status" value="1"/>
</dbReference>
<evidence type="ECO:0000256" key="5">
    <source>
        <dbReference type="ARBA" id="ARBA00022679"/>
    </source>
</evidence>
<name>A0ABV9DE66_9MICO</name>
<keyword evidence="8 11" id="KW-1133">Transmembrane helix</keyword>
<dbReference type="InterPro" id="IPR007891">
    <property type="entry name" value="CHASE3"/>
</dbReference>
<dbReference type="RefSeq" id="WP_122824490.1">
    <property type="nucleotide sequence ID" value="NZ_CP033325.1"/>
</dbReference>
<feature type="region of interest" description="Disordered" evidence="10">
    <location>
        <begin position="504"/>
        <end position="530"/>
    </location>
</feature>
<evidence type="ECO:0000256" key="1">
    <source>
        <dbReference type="ARBA" id="ARBA00000085"/>
    </source>
</evidence>
<feature type="domain" description="HAMP" evidence="13">
    <location>
        <begin position="212"/>
        <end position="264"/>
    </location>
</feature>
<dbReference type="PANTHER" id="PTHR43304:SF1">
    <property type="entry name" value="PAC DOMAIN-CONTAINING PROTEIN"/>
    <property type="match status" value="1"/>
</dbReference>
<evidence type="ECO:0000256" key="9">
    <source>
        <dbReference type="ARBA" id="ARBA00023012"/>
    </source>
</evidence>
<keyword evidence="9" id="KW-0902">Two-component regulatory system</keyword>
<dbReference type="Pfam" id="PF05227">
    <property type="entry name" value="CHASE3"/>
    <property type="match status" value="1"/>
</dbReference>
<evidence type="ECO:0000256" key="4">
    <source>
        <dbReference type="ARBA" id="ARBA00022553"/>
    </source>
</evidence>
<accession>A0ABV9DE66</accession>
<dbReference type="InterPro" id="IPR003594">
    <property type="entry name" value="HATPase_dom"/>
</dbReference>
<sequence length="530" mass="56572">MSATHAWTLRTRVRNALVAAGLVLGLVLAVAAVALAQVSREQDQVTGVLFASVVGLEEAHADLVDAEAAVRAYAVTADESTLMAYEALDVPQVVEDLEASTAVLSGDAATEAAVARLVEAIEAWDREYAAPAVARAAAEGPDPDYAESRGPGRELFAEVRLGLETAMDALLDYRADAADSLASWRSVLVGSVVAAVVAALAVGTGLWLFLRSWVTEPLARLASASRAVADGDLTQHVEGHGPQEVVSLGRDVEQMRGRLVAELEASRQARAELEASNRDLEQFAYVASHDLQEPLRKVASFTQLLQRRYGGQLDERADQYIEFAVDGAKRMQRLIQDLLTFSRVGRTGEPDAVVELDACLRDALANVAASVETSGAEVSADPLPEVSGHAVALTQLLQNLVGNALKFRDPERVPRVHIAVERVGEEWVFECRDNGIGIEPRHAERVFVIFQRLHAKEAYGGTGIGLALCKRIVEMHGGTIAIVPRDDGEHGTVVRWTLPVAPARATERPGVGENAPAADGAAPARAPEAQ</sequence>
<keyword evidence="7" id="KW-0418">Kinase</keyword>
<dbReference type="Pfam" id="PF00512">
    <property type="entry name" value="HisKA"/>
    <property type="match status" value="1"/>
</dbReference>
<dbReference type="EMBL" id="JBHSGF010000011">
    <property type="protein sequence ID" value="MFC4556358.1"/>
    <property type="molecule type" value="Genomic_DNA"/>
</dbReference>
<dbReference type="InterPro" id="IPR005467">
    <property type="entry name" value="His_kinase_dom"/>
</dbReference>
<keyword evidence="11" id="KW-0472">Membrane</keyword>
<dbReference type="CDD" id="cd06225">
    <property type="entry name" value="HAMP"/>
    <property type="match status" value="1"/>
</dbReference>
<dbReference type="Pfam" id="PF00672">
    <property type="entry name" value="HAMP"/>
    <property type="match status" value="1"/>
</dbReference>
<evidence type="ECO:0000313" key="15">
    <source>
        <dbReference type="Proteomes" id="UP001595955"/>
    </source>
</evidence>
<evidence type="ECO:0000256" key="10">
    <source>
        <dbReference type="SAM" id="MobiDB-lite"/>
    </source>
</evidence>
<dbReference type="PANTHER" id="PTHR43304">
    <property type="entry name" value="PHYTOCHROME-LIKE PROTEIN CPH1"/>
    <property type="match status" value="1"/>
</dbReference>
<evidence type="ECO:0000256" key="11">
    <source>
        <dbReference type="SAM" id="Phobius"/>
    </source>
</evidence>
<dbReference type="Pfam" id="PF02518">
    <property type="entry name" value="HATPase_c"/>
    <property type="match status" value="1"/>
</dbReference>
<dbReference type="EC" id="2.7.13.3" evidence="3"/>
<dbReference type="InterPro" id="IPR004358">
    <property type="entry name" value="Sig_transdc_His_kin-like_C"/>
</dbReference>
<dbReference type="SMART" id="SM00387">
    <property type="entry name" value="HATPase_c"/>
    <property type="match status" value="1"/>
</dbReference>
<dbReference type="InterPro" id="IPR003660">
    <property type="entry name" value="HAMP_dom"/>
</dbReference>
<comment type="subcellular location">
    <subcellularLocation>
        <location evidence="2">Cell membrane</location>
    </subcellularLocation>
</comment>
<dbReference type="Gene3D" id="3.30.565.10">
    <property type="entry name" value="Histidine kinase-like ATPase, C-terminal domain"/>
    <property type="match status" value="1"/>
</dbReference>
<dbReference type="CDD" id="cd00082">
    <property type="entry name" value="HisKA"/>
    <property type="match status" value="1"/>
</dbReference>
<evidence type="ECO:0000256" key="8">
    <source>
        <dbReference type="ARBA" id="ARBA00022989"/>
    </source>
</evidence>
<feature type="transmembrane region" description="Helical" evidence="11">
    <location>
        <begin position="187"/>
        <end position="210"/>
    </location>
</feature>
<protein>
    <recommendedName>
        <fullName evidence="3">histidine kinase</fullName>
        <ecNumber evidence="3">2.7.13.3</ecNumber>
    </recommendedName>
</protein>
<keyword evidence="14" id="KW-0067">ATP-binding</keyword>
<dbReference type="InterPro" id="IPR036890">
    <property type="entry name" value="HATPase_C_sf"/>
</dbReference>
<evidence type="ECO:0000256" key="6">
    <source>
        <dbReference type="ARBA" id="ARBA00022692"/>
    </source>
</evidence>
<keyword evidence="5" id="KW-0808">Transferase</keyword>
<dbReference type="SMART" id="SM00304">
    <property type="entry name" value="HAMP"/>
    <property type="match status" value="1"/>
</dbReference>